<feature type="signal peptide" evidence="2">
    <location>
        <begin position="1"/>
        <end position="20"/>
    </location>
</feature>
<dbReference type="OrthoDB" id="5797332at2"/>
<reference evidence="4" key="1">
    <citation type="submission" date="2017-05" db="EMBL/GenBank/DDBJ databases">
        <authorList>
            <person name="Sharma S."/>
            <person name="Sidhu C."/>
            <person name="Pinnaka A.K."/>
        </authorList>
    </citation>
    <scope>NUCLEOTIDE SEQUENCE [LARGE SCALE GENOMIC DNA]</scope>
    <source>
        <strain evidence="4">AK93</strain>
    </source>
</reference>
<evidence type="ECO:0000256" key="1">
    <source>
        <dbReference type="SAM" id="MobiDB-lite"/>
    </source>
</evidence>
<dbReference type="AlphaFoldDB" id="A0A3E0WZC5"/>
<evidence type="ECO:0000313" key="4">
    <source>
        <dbReference type="Proteomes" id="UP000256763"/>
    </source>
</evidence>
<comment type="caution">
    <text evidence="3">The sequence shown here is derived from an EMBL/GenBank/DDBJ whole genome shotgun (WGS) entry which is preliminary data.</text>
</comment>
<dbReference type="RefSeq" id="WP_116301243.1">
    <property type="nucleotide sequence ID" value="NZ_NFZV01000003.1"/>
</dbReference>
<dbReference type="Proteomes" id="UP000256763">
    <property type="component" value="Unassembled WGS sequence"/>
</dbReference>
<evidence type="ECO:0000256" key="2">
    <source>
        <dbReference type="SAM" id="SignalP"/>
    </source>
</evidence>
<evidence type="ECO:0000313" key="3">
    <source>
        <dbReference type="EMBL" id="RFA38386.1"/>
    </source>
</evidence>
<feature type="region of interest" description="Disordered" evidence="1">
    <location>
        <begin position="150"/>
        <end position="172"/>
    </location>
</feature>
<proteinExistence type="predicted"/>
<gene>
    <name evidence="3" type="ORF">CAL65_06080</name>
</gene>
<sequence length="283" mass="31208">MKLLLRHLMLVAMLSAVATASANQATTAFDGARILAGHSGPLDRHTLDQLFGTAFTANMRVPPEHLGVAFYDIRSGKPLDRREIRELMGPIRQDGAHEVLAMIAPLLQDQLPLDVEQLKLLMDAAFIASMRQPPQHIDIEYYDRRIGPSGRGGGISGSVPDYPPEQSDAQRQTGRELLPPHLPANQAELAAKVRTIDFGITPADAEGLLFPVVVWGRPGDDFDALKRDYLEEAAEVGLDFLGLVGEPYIERRDGWVIVYALGRFATTDDMLAAELRDFMDELQ</sequence>
<keyword evidence="4" id="KW-1185">Reference proteome</keyword>
<organism evidence="3 4">
    <name type="scientific">Alkalilimnicola ehrlichii</name>
    <dbReference type="NCBI Taxonomy" id="351052"/>
    <lineage>
        <taxon>Bacteria</taxon>
        <taxon>Pseudomonadati</taxon>
        <taxon>Pseudomonadota</taxon>
        <taxon>Gammaproteobacteria</taxon>
        <taxon>Chromatiales</taxon>
        <taxon>Ectothiorhodospiraceae</taxon>
        <taxon>Alkalilimnicola</taxon>
    </lineage>
</organism>
<name>A0A3E0WZC5_9GAMM</name>
<keyword evidence="2" id="KW-0732">Signal</keyword>
<feature type="chain" id="PRO_5017564081" evidence="2">
    <location>
        <begin position="21"/>
        <end position="283"/>
    </location>
</feature>
<protein>
    <submittedName>
        <fullName evidence="3">Uncharacterized protein</fullName>
    </submittedName>
</protein>
<accession>A0A3E0WZC5</accession>
<dbReference type="EMBL" id="NFZW01000004">
    <property type="protein sequence ID" value="RFA38386.1"/>
    <property type="molecule type" value="Genomic_DNA"/>
</dbReference>